<feature type="domain" description="BPL/LPL catalytic" evidence="2">
    <location>
        <begin position="1"/>
        <end position="159"/>
    </location>
</feature>
<dbReference type="EMBL" id="DUCX01000008">
    <property type="protein sequence ID" value="HIF36862.1"/>
    <property type="molecule type" value="Genomic_DNA"/>
</dbReference>
<dbReference type="CDD" id="cd16442">
    <property type="entry name" value="BPL"/>
    <property type="match status" value="1"/>
</dbReference>
<dbReference type="GO" id="GO:0005737">
    <property type="term" value="C:cytoplasm"/>
    <property type="evidence" value="ECO:0007669"/>
    <property type="project" value="TreeGrafter"/>
</dbReference>
<dbReference type="NCBIfam" id="TIGR00121">
    <property type="entry name" value="birA_ligase"/>
    <property type="match status" value="1"/>
</dbReference>
<dbReference type="Pfam" id="PF03099">
    <property type="entry name" value="BPL_LplA_LipB"/>
    <property type="match status" value="1"/>
</dbReference>
<dbReference type="GO" id="GO:0004077">
    <property type="term" value="F:biotin--[biotin carboxyl-carrier protein] ligase activity"/>
    <property type="evidence" value="ECO:0007669"/>
    <property type="project" value="UniProtKB-EC"/>
</dbReference>
<organism evidence="3 4">
    <name type="scientific">Marine Group III euryarchaeote</name>
    <dbReference type="NCBI Taxonomy" id="2173149"/>
    <lineage>
        <taxon>Archaea</taxon>
        <taxon>Methanobacteriati</taxon>
        <taxon>Thermoplasmatota</taxon>
        <taxon>Thermoplasmata</taxon>
        <taxon>Candidatus Thermoprofundales</taxon>
    </lineage>
</organism>
<dbReference type="Proteomes" id="UP000585802">
    <property type="component" value="Unassembled WGS sequence"/>
</dbReference>
<evidence type="ECO:0000259" key="2">
    <source>
        <dbReference type="PROSITE" id="PS51733"/>
    </source>
</evidence>
<dbReference type="PROSITE" id="PS51733">
    <property type="entry name" value="BPL_LPL_CATALYTIC"/>
    <property type="match status" value="1"/>
</dbReference>
<sequence length="212" mass="23813">MIHIVDKISSTNNWLPVYFFEEGDTIVSIKQSNGRGRRGNSWDSERGGAYFSTISCNHNLLPFITGISIVETLNEFCDDLKLKWPNDIIYQGKKLGGVLCENLGDYSISGVGLNITNNPPFFTAINLSSLDFELDKYNFVLSFLDHFQMMFSLSSEEIIEKYLVFDCLVGNEITWESGTGVVKSIGIDGSLIVEMSGETVTLYSEEVHIEKY</sequence>
<protein>
    <submittedName>
        <fullName evidence="3">Biotin--[acetyl-CoA-carboxylase] ligase</fullName>
        <ecNumber evidence="3">6.3.4.15</ecNumber>
    </submittedName>
</protein>
<dbReference type="PANTHER" id="PTHR12835">
    <property type="entry name" value="BIOTIN PROTEIN LIGASE"/>
    <property type="match status" value="1"/>
</dbReference>
<evidence type="ECO:0000313" key="3">
    <source>
        <dbReference type="EMBL" id="HIF36862.1"/>
    </source>
</evidence>
<accession>A0A7J4GV33</accession>
<dbReference type="InterPro" id="IPR004143">
    <property type="entry name" value="BPL_LPL_catalytic"/>
</dbReference>
<gene>
    <name evidence="3" type="ORF">EYQ70_00325</name>
</gene>
<dbReference type="Gene3D" id="3.30.930.10">
    <property type="entry name" value="Bira Bifunctional Protein, Domain 2"/>
    <property type="match status" value="1"/>
</dbReference>
<dbReference type="SUPFAM" id="SSF55681">
    <property type="entry name" value="Class II aaRS and biotin synthetases"/>
    <property type="match status" value="1"/>
</dbReference>
<dbReference type="EC" id="6.3.4.15" evidence="3"/>
<reference evidence="4" key="1">
    <citation type="journal article" date="2019" name="bioRxiv">
        <title>Genome diversification in globally distributed novel marine Proteobacteria is linked to environmental adaptation.</title>
        <authorList>
            <person name="Zhou Z."/>
            <person name="Tran P.Q."/>
            <person name="Kieft K."/>
            <person name="Anantharaman K."/>
        </authorList>
    </citation>
    <scope>NUCLEOTIDE SEQUENCE [LARGE SCALE GENOMIC DNA]</scope>
</reference>
<dbReference type="InterPro" id="IPR045864">
    <property type="entry name" value="aa-tRNA-synth_II/BPL/LPL"/>
</dbReference>
<comment type="caution">
    <text evidence="3">The sequence shown here is derived from an EMBL/GenBank/DDBJ whole genome shotgun (WGS) entry which is preliminary data.</text>
</comment>
<dbReference type="AlphaFoldDB" id="A0A7J4GV33"/>
<keyword evidence="1 3" id="KW-0436">Ligase</keyword>
<dbReference type="PANTHER" id="PTHR12835:SF5">
    <property type="entry name" value="BIOTIN--PROTEIN LIGASE"/>
    <property type="match status" value="1"/>
</dbReference>
<evidence type="ECO:0000256" key="1">
    <source>
        <dbReference type="ARBA" id="ARBA00022598"/>
    </source>
</evidence>
<name>A0A7J4GV33_9ARCH</name>
<dbReference type="InterPro" id="IPR004408">
    <property type="entry name" value="Biotin_CoA_COase_ligase"/>
</dbReference>
<proteinExistence type="predicted"/>
<evidence type="ECO:0000313" key="4">
    <source>
        <dbReference type="Proteomes" id="UP000585802"/>
    </source>
</evidence>